<reference evidence="5" key="2">
    <citation type="submission" date="2021-01" db="EMBL/GenBank/DDBJ databases">
        <authorList>
            <person name="Mieszkin S."/>
            <person name="Pouder E."/>
            <person name="Alain K."/>
        </authorList>
    </citation>
    <scope>NUCLEOTIDE SEQUENCE</scope>
    <source>
        <strain evidence="5">HW T2.11</strain>
    </source>
</reference>
<gene>
    <name evidence="5" type="ORF">ASILVAE211_21825</name>
</gene>
<evidence type="ECO:0000256" key="1">
    <source>
        <dbReference type="ARBA" id="ARBA00023015"/>
    </source>
</evidence>
<dbReference type="Gene3D" id="1.10.10.60">
    <property type="entry name" value="Homeodomain-like"/>
    <property type="match status" value="2"/>
</dbReference>
<proteinExistence type="predicted"/>
<dbReference type="CDD" id="cd03138">
    <property type="entry name" value="GATase1_AraC_2"/>
    <property type="match status" value="1"/>
</dbReference>
<dbReference type="PANTHER" id="PTHR43130">
    <property type="entry name" value="ARAC-FAMILY TRANSCRIPTIONAL REGULATOR"/>
    <property type="match status" value="1"/>
</dbReference>
<dbReference type="EMBL" id="JAESVB010000018">
    <property type="protein sequence ID" value="MCB8877847.1"/>
    <property type="molecule type" value="Genomic_DNA"/>
</dbReference>
<dbReference type="GO" id="GO:0003700">
    <property type="term" value="F:DNA-binding transcription factor activity"/>
    <property type="evidence" value="ECO:0007669"/>
    <property type="project" value="InterPro"/>
</dbReference>
<dbReference type="InterPro" id="IPR029062">
    <property type="entry name" value="Class_I_gatase-like"/>
</dbReference>
<organism evidence="5 6">
    <name type="scientific">Acidisoma silvae</name>
    <dbReference type="NCBI Taxonomy" id="2802396"/>
    <lineage>
        <taxon>Bacteria</taxon>
        <taxon>Pseudomonadati</taxon>
        <taxon>Pseudomonadota</taxon>
        <taxon>Alphaproteobacteria</taxon>
        <taxon>Acetobacterales</taxon>
        <taxon>Acidocellaceae</taxon>
        <taxon>Acidisoma</taxon>
    </lineage>
</organism>
<dbReference type="Pfam" id="PF01965">
    <property type="entry name" value="DJ-1_PfpI"/>
    <property type="match status" value="1"/>
</dbReference>
<evidence type="ECO:0000256" key="3">
    <source>
        <dbReference type="ARBA" id="ARBA00023163"/>
    </source>
</evidence>
<protein>
    <submittedName>
        <fullName evidence="5">GlxA family transcriptional regulator</fullName>
    </submittedName>
</protein>
<dbReference type="AlphaFoldDB" id="A0A964E149"/>
<dbReference type="Proteomes" id="UP000708298">
    <property type="component" value="Unassembled WGS sequence"/>
</dbReference>
<dbReference type="PRINTS" id="PR00032">
    <property type="entry name" value="HTHARAC"/>
</dbReference>
<dbReference type="InterPro" id="IPR009057">
    <property type="entry name" value="Homeodomain-like_sf"/>
</dbReference>
<dbReference type="Pfam" id="PF12833">
    <property type="entry name" value="HTH_18"/>
    <property type="match status" value="1"/>
</dbReference>
<keyword evidence="3" id="KW-0804">Transcription</keyword>
<reference evidence="5" key="1">
    <citation type="journal article" date="2021" name="Microorganisms">
        <title>Acidisoma silvae sp. nov. and Acidisomacellulosilytica sp. nov., Two Acidophilic Bacteria Isolated from Decaying Wood, Hydrolyzing Cellulose and Producing Poly-3-hydroxybutyrate.</title>
        <authorList>
            <person name="Mieszkin S."/>
            <person name="Pouder E."/>
            <person name="Uroz S."/>
            <person name="Simon-Colin C."/>
            <person name="Alain K."/>
        </authorList>
    </citation>
    <scope>NUCLEOTIDE SEQUENCE</scope>
    <source>
        <strain evidence="5">HW T2.11</strain>
    </source>
</reference>
<dbReference type="PROSITE" id="PS00041">
    <property type="entry name" value="HTH_ARAC_FAMILY_1"/>
    <property type="match status" value="1"/>
</dbReference>
<dbReference type="RefSeq" id="WP_227323487.1">
    <property type="nucleotide sequence ID" value="NZ_JAESVB010000018.1"/>
</dbReference>
<dbReference type="SUPFAM" id="SSF46689">
    <property type="entry name" value="Homeodomain-like"/>
    <property type="match status" value="2"/>
</dbReference>
<dbReference type="InterPro" id="IPR002818">
    <property type="entry name" value="DJ-1/PfpI"/>
</dbReference>
<name>A0A964E149_9PROT</name>
<dbReference type="Gene3D" id="3.40.50.880">
    <property type="match status" value="1"/>
</dbReference>
<accession>A0A964E149</accession>
<keyword evidence="6" id="KW-1185">Reference proteome</keyword>
<dbReference type="PANTHER" id="PTHR43130:SF3">
    <property type="entry name" value="HTH-TYPE TRANSCRIPTIONAL REGULATOR RV1931C"/>
    <property type="match status" value="1"/>
</dbReference>
<evidence type="ECO:0000259" key="4">
    <source>
        <dbReference type="PROSITE" id="PS01124"/>
    </source>
</evidence>
<evidence type="ECO:0000313" key="6">
    <source>
        <dbReference type="Proteomes" id="UP000708298"/>
    </source>
</evidence>
<dbReference type="InterPro" id="IPR052158">
    <property type="entry name" value="INH-QAR"/>
</dbReference>
<dbReference type="PROSITE" id="PS01124">
    <property type="entry name" value="HTH_ARAC_FAMILY_2"/>
    <property type="match status" value="1"/>
</dbReference>
<dbReference type="SUPFAM" id="SSF52317">
    <property type="entry name" value="Class I glutamine amidotransferase-like"/>
    <property type="match status" value="1"/>
</dbReference>
<evidence type="ECO:0000256" key="2">
    <source>
        <dbReference type="ARBA" id="ARBA00023125"/>
    </source>
</evidence>
<sequence length="328" mass="36599">MIGTQEESQRVINVGLLLYTGCQIAMIYGMTDLLEVASRFSKDRGGPIFIVKKWSKGDDGSIISSFVVERPEEARPDIVVVPGRVTGPATQMEALPFIDWIKTQYGQGTVLASSCAGAFILAETGLLSGRTVTMHWVDVEAFRSRFPTVELAPDRITIEEGDLITAGGLMAWTDLGLRIVNRFLGPTIMLETAKFFLVDPAGREQRHYSSFMPRLTHGDSAILKVQQWLQKGDSLETALPDLAARANLESRTFTRRFKSATGLTPAEYVRQLRISKARELLQFTRHSVDQIAWAVGYQDTSAFARAFVNLIGISPREYRRRFSAEDKM</sequence>
<dbReference type="InterPro" id="IPR018062">
    <property type="entry name" value="HTH_AraC-typ_CS"/>
</dbReference>
<feature type="domain" description="HTH araC/xylS-type" evidence="4">
    <location>
        <begin position="223"/>
        <end position="321"/>
    </location>
</feature>
<dbReference type="SMART" id="SM00342">
    <property type="entry name" value="HTH_ARAC"/>
    <property type="match status" value="1"/>
</dbReference>
<dbReference type="InterPro" id="IPR018060">
    <property type="entry name" value="HTH_AraC"/>
</dbReference>
<keyword evidence="1" id="KW-0805">Transcription regulation</keyword>
<keyword evidence="2" id="KW-0238">DNA-binding</keyword>
<dbReference type="GO" id="GO:0043565">
    <property type="term" value="F:sequence-specific DNA binding"/>
    <property type="evidence" value="ECO:0007669"/>
    <property type="project" value="InterPro"/>
</dbReference>
<dbReference type="InterPro" id="IPR020449">
    <property type="entry name" value="Tscrpt_reg_AraC-type_HTH"/>
</dbReference>
<evidence type="ECO:0000313" key="5">
    <source>
        <dbReference type="EMBL" id="MCB8877847.1"/>
    </source>
</evidence>
<comment type="caution">
    <text evidence="5">The sequence shown here is derived from an EMBL/GenBank/DDBJ whole genome shotgun (WGS) entry which is preliminary data.</text>
</comment>